<dbReference type="Proteomes" id="UP001630127">
    <property type="component" value="Unassembled WGS sequence"/>
</dbReference>
<proteinExistence type="predicted"/>
<reference evidence="1 2" key="1">
    <citation type="submission" date="2024-11" db="EMBL/GenBank/DDBJ databases">
        <title>A near-complete genome assembly of Cinchona calisaya.</title>
        <authorList>
            <person name="Lian D.C."/>
            <person name="Zhao X.W."/>
            <person name="Wei L."/>
        </authorList>
    </citation>
    <scope>NUCLEOTIDE SEQUENCE [LARGE SCALE GENOMIC DNA]</scope>
    <source>
        <tissue evidence="1">Nenye</tissue>
    </source>
</reference>
<name>A0ABD3A3G3_9GENT</name>
<dbReference type="EMBL" id="JBJUIK010000006">
    <property type="protein sequence ID" value="KAL3526239.1"/>
    <property type="molecule type" value="Genomic_DNA"/>
</dbReference>
<comment type="caution">
    <text evidence="1">The sequence shown here is derived from an EMBL/GenBank/DDBJ whole genome shotgun (WGS) entry which is preliminary data.</text>
</comment>
<protein>
    <submittedName>
        <fullName evidence="1">Uncharacterized protein</fullName>
    </submittedName>
</protein>
<evidence type="ECO:0000313" key="1">
    <source>
        <dbReference type="EMBL" id="KAL3526239.1"/>
    </source>
</evidence>
<keyword evidence="2" id="KW-1185">Reference proteome</keyword>
<evidence type="ECO:0000313" key="2">
    <source>
        <dbReference type="Proteomes" id="UP001630127"/>
    </source>
</evidence>
<gene>
    <name evidence="1" type="ORF">ACH5RR_014611</name>
</gene>
<dbReference type="AlphaFoldDB" id="A0ABD3A3G3"/>
<accession>A0ABD3A3G3</accession>
<organism evidence="1 2">
    <name type="scientific">Cinchona calisaya</name>
    <dbReference type="NCBI Taxonomy" id="153742"/>
    <lineage>
        <taxon>Eukaryota</taxon>
        <taxon>Viridiplantae</taxon>
        <taxon>Streptophyta</taxon>
        <taxon>Embryophyta</taxon>
        <taxon>Tracheophyta</taxon>
        <taxon>Spermatophyta</taxon>
        <taxon>Magnoliopsida</taxon>
        <taxon>eudicotyledons</taxon>
        <taxon>Gunneridae</taxon>
        <taxon>Pentapetalae</taxon>
        <taxon>asterids</taxon>
        <taxon>lamiids</taxon>
        <taxon>Gentianales</taxon>
        <taxon>Rubiaceae</taxon>
        <taxon>Cinchonoideae</taxon>
        <taxon>Cinchoneae</taxon>
        <taxon>Cinchona</taxon>
    </lineage>
</organism>
<sequence length="99" mass="11017">MPLAASKPICATSALELLYGNVMTKMGLIQHSTFNKAWRCGSELRTNDSSEMRAVANSLRQSEVALYSASKELARSRLSFLSRYLSEDLFGPNIRLTSR</sequence>